<dbReference type="OrthoDB" id="4368973at2"/>
<dbReference type="EMBL" id="BAEH01000044">
    <property type="protein sequence ID" value="GAB17971.1"/>
    <property type="molecule type" value="Genomic_DNA"/>
</dbReference>
<protein>
    <submittedName>
        <fullName evidence="2">Mce family protein</fullName>
    </submittedName>
</protein>
<dbReference type="PANTHER" id="PTHR33371:SF4">
    <property type="entry name" value="INTERMEMBRANE PHOSPHOLIPID TRANSPORT SYSTEM BINDING PROTEIN MLAD"/>
    <property type="match status" value="1"/>
</dbReference>
<dbReference type="PROSITE" id="PS51257">
    <property type="entry name" value="PROKAR_LIPOPROTEIN"/>
    <property type="match status" value="1"/>
</dbReference>
<gene>
    <name evidence="2" type="primary">mceE</name>
    <name evidence="2" type="ORF">GOEFS_044_00070</name>
</gene>
<evidence type="ECO:0000313" key="3">
    <source>
        <dbReference type="Proteomes" id="UP000035034"/>
    </source>
</evidence>
<comment type="caution">
    <text evidence="2">The sequence shown here is derived from an EMBL/GenBank/DDBJ whole genome shotgun (WGS) entry which is preliminary data.</text>
</comment>
<dbReference type="Proteomes" id="UP000035034">
    <property type="component" value="Unassembled WGS sequence"/>
</dbReference>
<accession>H0QYS0</accession>
<proteinExistence type="predicted"/>
<dbReference type="InterPro" id="IPR052336">
    <property type="entry name" value="MlaD_Phospholipid_Transporter"/>
</dbReference>
<name>H0QYS0_9ACTN</name>
<dbReference type="AlphaFoldDB" id="H0QYS0"/>
<reference evidence="2 3" key="1">
    <citation type="submission" date="2011-12" db="EMBL/GenBank/DDBJ databases">
        <title>Whole genome shotgun sequence of Gordonia effusa NBRC 100432.</title>
        <authorList>
            <person name="Yoshida I."/>
            <person name="Takarada H."/>
            <person name="Hosoyama A."/>
            <person name="Tsuchikane K."/>
            <person name="Katsumata H."/>
            <person name="Yamazaki S."/>
            <person name="Fujita N."/>
        </authorList>
    </citation>
    <scope>NUCLEOTIDE SEQUENCE [LARGE SCALE GENOMIC DNA]</scope>
    <source>
        <strain evidence="2 3">NBRC 100432</strain>
    </source>
</reference>
<dbReference type="RefSeq" id="WP_007317308.1">
    <property type="nucleotide sequence ID" value="NZ_BAEH01000044.1"/>
</dbReference>
<sequence length="344" mass="36677">MSGSRNRLVEMLIGLIVVTSLSGCSAAFSPERLPTAAGMRDGWTMYIRFGTVMNLPNQSKVVVDGIDAGVVSDIRPDRDAAVAKLTINSGVVVGAKAIAELRQDTLLGDTYVSLANPSDAYSHPLASDATLGPGQVKAPVQIEDLFVSLSNFLGGGALPELGNSFAKVNAQFPDDPAEVRRLTATFTETLTAWGDNIGDLNVTLQQLTEMTSTLAKYSSTLSFALSPPGMTQVKGLTDPRLLGDLVVGLSRGLRPMVPAIPLLKSLTRLIDSVVIPYLVPGWPQYAGQDSNATRLVDLLTNKVIPYLKNIPAVNIRSVAIEGGVSDRQLADRLVKVFRTMGMVR</sequence>
<dbReference type="Pfam" id="PF02470">
    <property type="entry name" value="MlaD"/>
    <property type="match status" value="1"/>
</dbReference>
<keyword evidence="3" id="KW-1185">Reference proteome</keyword>
<organism evidence="2 3">
    <name type="scientific">Gordonia effusa NBRC 100432</name>
    <dbReference type="NCBI Taxonomy" id="1077974"/>
    <lineage>
        <taxon>Bacteria</taxon>
        <taxon>Bacillati</taxon>
        <taxon>Actinomycetota</taxon>
        <taxon>Actinomycetes</taxon>
        <taxon>Mycobacteriales</taxon>
        <taxon>Gordoniaceae</taxon>
        <taxon>Gordonia</taxon>
    </lineage>
</organism>
<evidence type="ECO:0000313" key="2">
    <source>
        <dbReference type="EMBL" id="GAB17971.1"/>
    </source>
</evidence>
<feature type="domain" description="Mce/MlaD" evidence="1">
    <location>
        <begin position="42"/>
        <end position="115"/>
    </location>
</feature>
<dbReference type="PANTHER" id="PTHR33371">
    <property type="entry name" value="INTERMEMBRANE PHOSPHOLIPID TRANSPORT SYSTEM BINDING PROTEIN MLAD-RELATED"/>
    <property type="match status" value="1"/>
</dbReference>
<dbReference type="eggNOG" id="COG1463">
    <property type="taxonomic scope" value="Bacteria"/>
</dbReference>
<dbReference type="STRING" id="1077974.GOEFS_044_00070"/>
<evidence type="ECO:0000259" key="1">
    <source>
        <dbReference type="Pfam" id="PF02470"/>
    </source>
</evidence>
<dbReference type="InterPro" id="IPR003399">
    <property type="entry name" value="Mce/MlaD"/>
</dbReference>